<feature type="region of interest" description="Disordered" evidence="2">
    <location>
        <begin position="561"/>
        <end position="685"/>
    </location>
</feature>
<dbReference type="AlphaFoldDB" id="A0A4Y9Y111"/>
<name>A0A4Y9Y111_9APHY</name>
<evidence type="ECO:0000259" key="3">
    <source>
        <dbReference type="SMART" id="SM00233"/>
    </source>
</evidence>
<feature type="compositionally biased region" description="Basic and acidic residues" evidence="2">
    <location>
        <begin position="626"/>
        <end position="636"/>
    </location>
</feature>
<dbReference type="InterPro" id="IPR046869">
    <property type="entry name" value="SLM1/RGC1-like_PH"/>
</dbReference>
<feature type="compositionally biased region" description="Acidic residues" evidence="2">
    <location>
        <begin position="568"/>
        <end position="592"/>
    </location>
</feature>
<evidence type="ECO:0000313" key="4">
    <source>
        <dbReference type="EMBL" id="TFY56116.1"/>
    </source>
</evidence>
<evidence type="ECO:0000256" key="1">
    <source>
        <dbReference type="ARBA" id="ARBA00022553"/>
    </source>
</evidence>
<evidence type="ECO:0000256" key="2">
    <source>
        <dbReference type="SAM" id="MobiDB-lite"/>
    </source>
</evidence>
<dbReference type="Gene3D" id="1.20.1270.60">
    <property type="entry name" value="Arfaptin homology (AH) domain/BAR domain"/>
    <property type="match status" value="1"/>
</dbReference>
<accession>A0A4Y9Y111</accession>
<dbReference type="InterPro" id="IPR001849">
    <property type="entry name" value="PH_domain"/>
</dbReference>
<sequence>MRSGDSRRAHPGGGVNVNTAEAQKKAQEALAVAGKKLGQAVELGKQYMGPVGEKAGTMLGSYREPLTYNFAVAREFLKQVYVAERLQPPTSLATLQSAYSTLWSRASNPAYWRELVQSGGWTKVGVYALEAYGIFKSLIKKSIAPHDLRPSDILIERFTAWKIIVKQLIAYFEGIADIQNNVAREMTKLAGVIQVPFRSGNQFLGEGGLQDIYYGIRDKTRAIADEYANLGRTVDGSIVQHLQKLRAEIKAHIKARKINDTGKLATAVAKERELSAKLVGDLGTNISVLKNTPLSVTSKSDPYVANQAVARQLVKQVHTENALQKSLLLTQASSAVFEASLIQALQSAWSTYAEWRTRMDANIRETWNAMERDMSGLPPDREWIAFAAREDHLVDPETPLRDPQHIIYPSKEDPSVIPVHTGLLERKKRYTRAYREAYYVLTPAGFLHEYASSDPALADRPAWSLFLPLCTLGPPSAPSAKSHKFHIEERKDGSGSVKTGSFRGLSRSLTGRGNSSGRAWAFRGRSHDDMMEWWNDIRMLCARYLVASEQMERSGPVAAAVRAAGYTSEDEEDDEEGSSVEEEQDVEDDEVYEQARDIGEGEDDAGPPEYTHEGYTTDFGPNGYPVDKKSHADDHASGGANVSRRPSKRQQEKAPEGKPPHVASGDEAPEAAAANEKGCSGDMAV</sequence>
<feature type="domain" description="PH" evidence="3">
    <location>
        <begin position="418"/>
        <end position="544"/>
    </location>
</feature>
<feature type="compositionally biased region" description="Basic and acidic residues" evidence="2">
    <location>
        <begin position="649"/>
        <end position="659"/>
    </location>
</feature>
<dbReference type="InterPro" id="IPR046868">
    <property type="entry name" value="BAR_4"/>
</dbReference>
<dbReference type="PANTHER" id="PTHR31941">
    <property type="entry name" value="CYTOSKELETAL SIGNALING PROTEIN SLM1"/>
    <property type="match status" value="1"/>
</dbReference>
<keyword evidence="1" id="KW-0597">Phosphoprotein</keyword>
<evidence type="ECO:0000313" key="5">
    <source>
        <dbReference type="Proteomes" id="UP000298390"/>
    </source>
</evidence>
<dbReference type="PANTHER" id="PTHR31941:SF1">
    <property type="entry name" value="CYTOSKELETAL SIGNALING PROTEIN SLM1"/>
    <property type="match status" value="1"/>
</dbReference>
<protein>
    <recommendedName>
        <fullName evidence="3">PH domain-containing protein</fullName>
    </recommendedName>
</protein>
<dbReference type="SUPFAM" id="SSF50729">
    <property type="entry name" value="PH domain-like"/>
    <property type="match status" value="1"/>
</dbReference>
<dbReference type="SMART" id="SM00233">
    <property type="entry name" value="PH"/>
    <property type="match status" value="1"/>
</dbReference>
<gene>
    <name evidence="4" type="ORF">EVJ58_g7838</name>
</gene>
<dbReference type="Gene3D" id="2.30.29.30">
    <property type="entry name" value="Pleckstrin-homology domain (PH domain)/Phosphotyrosine-binding domain (PTB)"/>
    <property type="match status" value="1"/>
</dbReference>
<dbReference type="CDD" id="cd13311">
    <property type="entry name" value="PH_Slm1"/>
    <property type="match status" value="1"/>
</dbReference>
<dbReference type="Pfam" id="PF20400">
    <property type="entry name" value="BAR_4"/>
    <property type="match status" value="1"/>
</dbReference>
<proteinExistence type="predicted"/>
<comment type="caution">
    <text evidence="4">The sequence shown here is derived from an EMBL/GenBank/DDBJ whole genome shotgun (WGS) entry which is preliminary data.</text>
</comment>
<dbReference type="InterPro" id="IPR027267">
    <property type="entry name" value="AH/BAR_dom_sf"/>
</dbReference>
<feature type="region of interest" description="Disordered" evidence="2">
    <location>
        <begin position="488"/>
        <end position="520"/>
    </location>
</feature>
<feature type="compositionally biased region" description="Polar residues" evidence="2">
    <location>
        <begin position="507"/>
        <end position="517"/>
    </location>
</feature>
<dbReference type="InterPro" id="IPR011993">
    <property type="entry name" value="PH-like_dom_sf"/>
</dbReference>
<feature type="region of interest" description="Disordered" evidence="2">
    <location>
        <begin position="1"/>
        <end position="21"/>
    </location>
</feature>
<reference evidence="4 5" key="1">
    <citation type="submission" date="2019-01" db="EMBL/GenBank/DDBJ databases">
        <title>Genome sequencing of the rare red list fungi Fomitopsis rosea.</title>
        <authorList>
            <person name="Buettner E."/>
            <person name="Kellner H."/>
        </authorList>
    </citation>
    <scope>NUCLEOTIDE SEQUENCE [LARGE SCALE GENOMIC DNA]</scope>
    <source>
        <strain evidence="4 5">DSM 105464</strain>
    </source>
</reference>
<dbReference type="Pfam" id="PF20399">
    <property type="entry name" value="PH_20"/>
    <property type="match status" value="1"/>
</dbReference>
<dbReference type="STRING" id="34475.A0A4Y9Y111"/>
<dbReference type="EMBL" id="SEKV01000532">
    <property type="protein sequence ID" value="TFY56116.1"/>
    <property type="molecule type" value="Genomic_DNA"/>
</dbReference>
<dbReference type="Proteomes" id="UP000298390">
    <property type="component" value="Unassembled WGS sequence"/>
</dbReference>
<organism evidence="4 5">
    <name type="scientific">Rhodofomes roseus</name>
    <dbReference type="NCBI Taxonomy" id="34475"/>
    <lineage>
        <taxon>Eukaryota</taxon>
        <taxon>Fungi</taxon>
        <taxon>Dikarya</taxon>
        <taxon>Basidiomycota</taxon>
        <taxon>Agaricomycotina</taxon>
        <taxon>Agaricomycetes</taxon>
        <taxon>Polyporales</taxon>
        <taxon>Rhodofomes</taxon>
    </lineage>
</organism>
<dbReference type="InterPro" id="IPR043453">
    <property type="entry name" value="Slm1_PH"/>
</dbReference>